<accession>A0AAV5M216</accession>
<dbReference type="CDD" id="cd01647">
    <property type="entry name" value="RT_LTR"/>
    <property type="match status" value="1"/>
</dbReference>
<dbReference type="Pfam" id="PF00078">
    <property type="entry name" value="RVT_1"/>
    <property type="match status" value="1"/>
</dbReference>
<dbReference type="SUPFAM" id="SSF56672">
    <property type="entry name" value="DNA/RNA polymerases"/>
    <property type="match status" value="1"/>
</dbReference>
<protein>
    <recommendedName>
        <fullName evidence="1">Reverse transcriptase domain-containing protein</fullName>
    </recommendedName>
</protein>
<keyword evidence="3" id="KW-1185">Reference proteome</keyword>
<dbReference type="Gene3D" id="3.30.70.270">
    <property type="match status" value="1"/>
</dbReference>
<proteinExistence type="predicted"/>
<reference evidence="2 3" key="1">
    <citation type="journal article" date="2021" name="Commun. Biol.">
        <title>The genome of Shorea leprosula (Dipterocarpaceae) highlights the ecological relevance of drought in aseasonal tropical rainforests.</title>
        <authorList>
            <person name="Ng K.K.S."/>
            <person name="Kobayashi M.J."/>
            <person name="Fawcett J.A."/>
            <person name="Hatakeyama M."/>
            <person name="Paape T."/>
            <person name="Ng C.H."/>
            <person name="Ang C.C."/>
            <person name="Tnah L.H."/>
            <person name="Lee C.T."/>
            <person name="Nishiyama T."/>
            <person name="Sese J."/>
            <person name="O'Brien M.J."/>
            <person name="Copetti D."/>
            <person name="Mohd Noor M.I."/>
            <person name="Ong R.C."/>
            <person name="Putra M."/>
            <person name="Sireger I.Z."/>
            <person name="Indrioko S."/>
            <person name="Kosugi Y."/>
            <person name="Izuno A."/>
            <person name="Isagi Y."/>
            <person name="Lee S.L."/>
            <person name="Shimizu K.K."/>
        </authorList>
    </citation>
    <scope>NUCLEOTIDE SEQUENCE [LARGE SCALE GENOMIC DNA]</scope>
    <source>
        <strain evidence="2">214</strain>
    </source>
</reference>
<sequence>MCIDFTSLNEACPKDLHPLPNVEKLVECVAGHEHMSFLDANSRYHQVQLWLDDQEKMTFYAGDAIYCYVIMPFGLKNAGATYQKLIQVVFKLQIGKNIEVYVDDMIITSLQAEDHVDDLNETFQNLRLAQMKLNPLKCTFAMESGKFLGYVVSKEGIEVNPDKV</sequence>
<evidence type="ECO:0000313" key="2">
    <source>
        <dbReference type="EMBL" id="GKV42993.1"/>
    </source>
</evidence>
<gene>
    <name evidence="2" type="ORF">SLEP1_g50340</name>
</gene>
<dbReference type="Proteomes" id="UP001054252">
    <property type="component" value="Unassembled WGS sequence"/>
</dbReference>
<evidence type="ECO:0000313" key="3">
    <source>
        <dbReference type="Proteomes" id="UP001054252"/>
    </source>
</evidence>
<dbReference type="PANTHER" id="PTHR24559:SF444">
    <property type="entry name" value="REVERSE TRANSCRIPTASE DOMAIN-CONTAINING PROTEIN"/>
    <property type="match status" value="1"/>
</dbReference>
<dbReference type="InterPro" id="IPR000477">
    <property type="entry name" value="RT_dom"/>
</dbReference>
<evidence type="ECO:0000259" key="1">
    <source>
        <dbReference type="Pfam" id="PF00078"/>
    </source>
</evidence>
<dbReference type="EMBL" id="BPVZ01000164">
    <property type="protein sequence ID" value="GKV42993.1"/>
    <property type="molecule type" value="Genomic_DNA"/>
</dbReference>
<comment type="caution">
    <text evidence="2">The sequence shown here is derived from an EMBL/GenBank/DDBJ whole genome shotgun (WGS) entry which is preliminary data.</text>
</comment>
<organism evidence="2 3">
    <name type="scientific">Rubroshorea leprosula</name>
    <dbReference type="NCBI Taxonomy" id="152421"/>
    <lineage>
        <taxon>Eukaryota</taxon>
        <taxon>Viridiplantae</taxon>
        <taxon>Streptophyta</taxon>
        <taxon>Embryophyta</taxon>
        <taxon>Tracheophyta</taxon>
        <taxon>Spermatophyta</taxon>
        <taxon>Magnoliopsida</taxon>
        <taxon>eudicotyledons</taxon>
        <taxon>Gunneridae</taxon>
        <taxon>Pentapetalae</taxon>
        <taxon>rosids</taxon>
        <taxon>malvids</taxon>
        <taxon>Malvales</taxon>
        <taxon>Dipterocarpaceae</taxon>
        <taxon>Rubroshorea</taxon>
    </lineage>
</organism>
<feature type="domain" description="Reverse transcriptase" evidence="1">
    <location>
        <begin position="3"/>
        <end position="151"/>
    </location>
</feature>
<dbReference type="InterPro" id="IPR043128">
    <property type="entry name" value="Rev_trsase/Diguanyl_cyclase"/>
</dbReference>
<dbReference type="AlphaFoldDB" id="A0AAV5M216"/>
<dbReference type="PANTHER" id="PTHR24559">
    <property type="entry name" value="TRANSPOSON TY3-I GAG-POL POLYPROTEIN"/>
    <property type="match status" value="1"/>
</dbReference>
<dbReference type="InterPro" id="IPR053134">
    <property type="entry name" value="RNA-dir_DNA_polymerase"/>
</dbReference>
<dbReference type="Gene3D" id="3.10.10.10">
    <property type="entry name" value="HIV Type 1 Reverse Transcriptase, subunit A, domain 1"/>
    <property type="match status" value="1"/>
</dbReference>
<dbReference type="InterPro" id="IPR043502">
    <property type="entry name" value="DNA/RNA_pol_sf"/>
</dbReference>
<name>A0AAV5M216_9ROSI</name>